<evidence type="ECO:0000256" key="5">
    <source>
        <dbReference type="ARBA" id="ARBA00022898"/>
    </source>
</evidence>
<keyword evidence="3" id="KW-0032">Aminotransferase</keyword>
<comment type="similarity">
    <text evidence="2">Belongs to the class-I pyridoxal-phosphate-dependent aminotransferase family.</text>
</comment>
<name>A0A284QKR7_ARMOS</name>
<evidence type="ECO:0000256" key="6">
    <source>
        <dbReference type="SAM" id="Phobius"/>
    </source>
</evidence>
<dbReference type="GO" id="GO:0006729">
    <property type="term" value="P:tetrahydrobiopterin biosynthetic process"/>
    <property type="evidence" value="ECO:0007669"/>
    <property type="project" value="InterPro"/>
</dbReference>
<gene>
    <name evidence="8" type="ORF">ARMOST_00326</name>
</gene>
<dbReference type="GO" id="GO:1901605">
    <property type="term" value="P:alpha-amino acid metabolic process"/>
    <property type="evidence" value="ECO:0007669"/>
    <property type="project" value="TreeGrafter"/>
</dbReference>
<keyword evidence="6" id="KW-0812">Transmembrane</keyword>
<keyword evidence="4" id="KW-0808">Transferase</keyword>
<dbReference type="Gene3D" id="3.40.640.10">
    <property type="entry name" value="Type I PLP-dependent aspartate aminotransferase-like (Major domain)"/>
    <property type="match status" value="1"/>
</dbReference>
<dbReference type="EMBL" id="FUEG01000001">
    <property type="protein sequence ID" value="SJK97076.1"/>
    <property type="molecule type" value="Genomic_DNA"/>
</dbReference>
<dbReference type="GO" id="GO:0008124">
    <property type="term" value="F:4-alpha-hydroxytetrahydrobiopterin dehydratase activity"/>
    <property type="evidence" value="ECO:0007669"/>
    <property type="project" value="InterPro"/>
</dbReference>
<dbReference type="InterPro" id="IPR004839">
    <property type="entry name" value="Aminotransferase_I/II_large"/>
</dbReference>
<dbReference type="OrthoDB" id="691673at2759"/>
<evidence type="ECO:0000313" key="9">
    <source>
        <dbReference type="Proteomes" id="UP000219338"/>
    </source>
</evidence>
<evidence type="ECO:0000256" key="4">
    <source>
        <dbReference type="ARBA" id="ARBA00022679"/>
    </source>
</evidence>
<keyword evidence="6" id="KW-0472">Membrane</keyword>
<dbReference type="Proteomes" id="UP000219338">
    <property type="component" value="Unassembled WGS sequence"/>
</dbReference>
<comment type="cofactor">
    <cofactor evidence="1">
        <name>pyridoxal 5'-phosphate</name>
        <dbReference type="ChEBI" id="CHEBI:597326"/>
    </cofactor>
</comment>
<dbReference type="InterPro" id="IPR050859">
    <property type="entry name" value="Class-I_PLP-dep_aminotransf"/>
</dbReference>
<feature type="transmembrane region" description="Helical" evidence="6">
    <location>
        <begin position="679"/>
        <end position="700"/>
    </location>
</feature>
<accession>A0A284QKR7</accession>
<dbReference type="STRING" id="47428.A0A284QKR7"/>
<dbReference type="InterPro" id="IPR015421">
    <property type="entry name" value="PyrdxlP-dep_Trfase_major"/>
</dbReference>
<evidence type="ECO:0000256" key="2">
    <source>
        <dbReference type="ARBA" id="ARBA00007441"/>
    </source>
</evidence>
<dbReference type="GO" id="GO:0030170">
    <property type="term" value="F:pyridoxal phosphate binding"/>
    <property type="evidence" value="ECO:0007669"/>
    <property type="project" value="InterPro"/>
</dbReference>
<sequence length="704" mass="79617">MLRARFPGAITGLKDFPRRAPCVSRLQKQILCRYLNGPGPQLPDQKDDDPLRPWATETYIKPIRPITAHSLGTLPPEPAEARAKMVPTQKELEGFMPNLVRFGWTVRSLSRHTEFGWALRMAYKFPDYATMISFVGLVGGVAKDEHHQPKTLSCTDNTLELELYSTQVTRHPSDEFTGRCFTVKDIRQERRFIDPFIYTMEAIDLRHHLNTLSVSRSPSPLKDIMRYMAIDGMVSLAGGLPHPSLFPFVDLEANVYSSNVDLHSTASRELIHLTIHKNDKNDGQAVDLATSLQYSPCTGLPWLLNYTHEFTRTVFRPAYKNYEVLLNEGSTDGWNKVVNLLCEMGDFILVEKQTYPTAQALWIPMGCNGVPIEMDAEGMRSDALEDALRSWNSDHPGVKRPHVLYTVPTGQNPTGCTMSARRKQEIYAICVKYDIIIVEDDPYYFLQFDEYNSGNGKQNGHALAPSYDESTFLSSLERTFLSFDTEGRVIRLDTFSKTLAPGNRVGWFTCNPVFTERLLRATEVATQTPSGWSQAILSELLRSWGISGYLKWLSGLRREYAVRRNWACDALGEAFDIKTGTSDEGLVVYDKGTRVRLFSFVPPRAGMFLWCKLYLEENQDFLAVKAEAGDEDPEATFERKLWKELVNEKVLLTPGSYYTTWQGKEKTSIATSGREYGVIFYRIAFSMTTASAIISIFAGLSPTT</sequence>
<keyword evidence="5" id="KW-0663">Pyridoxal phosphate</keyword>
<dbReference type="SUPFAM" id="SSF53383">
    <property type="entry name" value="PLP-dependent transferases"/>
    <property type="match status" value="1"/>
</dbReference>
<dbReference type="GO" id="GO:0008483">
    <property type="term" value="F:transaminase activity"/>
    <property type="evidence" value="ECO:0007669"/>
    <property type="project" value="UniProtKB-KW"/>
</dbReference>
<dbReference type="AlphaFoldDB" id="A0A284QKR7"/>
<dbReference type="Pfam" id="PF00155">
    <property type="entry name" value="Aminotran_1_2"/>
    <property type="match status" value="1"/>
</dbReference>
<evidence type="ECO:0000259" key="7">
    <source>
        <dbReference type="Pfam" id="PF00155"/>
    </source>
</evidence>
<evidence type="ECO:0000256" key="3">
    <source>
        <dbReference type="ARBA" id="ARBA00022576"/>
    </source>
</evidence>
<evidence type="ECO:0000256" key="1">
    <source>
        <dbReference type="ARBA" id="ARBA00001933"/>
    </source>
</evidence>
<dbReference type="InterPro" id="IPR015424">
    <property type="entry name" value="PyrdxlP-dep_Trfase"/>
</dbReference>
<organism evidence="8 9">
    <name type="scientific">Armillaria ostoyae</name>
    <name type="common">Armillaria root rot fungus</name>
    <dbReference type="NCBI Taxonomy" id="47428"/>
    <lineage>
        <taxon>Eukaryota</taxon>
        <taxon>Fungi</taxon>
        <taxon>Dikarya</taxon>
        <taxon>Basidiomycota</taxon>
        <taxon>Agaricomycotina</taxon>
        <taxon>Agaricomycetes</taxon>
        <taxon>Agaricomycetidae</taxon>
        <taxon>Agaricales</taxon>
        <taxon>Marasmiineae</taxon>
        <taxon>Physalacriaceae</taxon>
        <taxon>Armillaria</taxon>
    </lineage>
</organism>
<dbReference type="InterPro" id="IPR036428">
    <property type="entry name" value="PCD_sf"/>
</dbReference>
<dbReference type="Gene3D" id="3.30.1360.20">
    <property type="entry name" value="Transcriptional coactivator/pterin dehydratase"/>
    <property type="match status" value="1"/>
</dbReference>
<feature type="domain" description="Aminotransferase class I/classII large" evidence="7">
    <location>
        <begin position="280"/>
        <end position="667"/>
    </location>
</feature>
<reference evidence="9" key="1">
    <citation type="journal article" date="2017" name="Nat. Ecol. Evol.">
        <title>Genome expansion and lineage-specific genetic innovations in the forest pathogenic fungi Armillaria.</title>
        <authorList>
            <person name="Sipos G."/>
            <person name="Prasanna A.N."/>
            <person name="Walter M.C."/>
            <person name="O'Connor E."/>
            <person name="Balint B."/>
            <person name="Krizsan K."/>
            <person name="Kiss B."/>
            <person name="Hess J."/>
            <person name="Varga T."/>
            <person name="Slot J."/>
            <person name="Riley R."/>
            <person name="Boka B."/>
            <person name="Rigling D."/>
            <person name="Barry K."/>
            <person name="Lee J."/>
            <person name="Mihaltcheva S."/>
            <person name="LaButti K."/>
            <person name="Lipzen A."/>
            <person name="Waldron R."/>
            <person name="Moloney N.M."/>
            <person name="Sperisen C."/>
            <person name="Kredics L."/>
            <person name="Vagvoelgyi C."/>
            <person name="Patrignani A."/>
            <person name="Fitzpatrick D."/>
            <person name="Nagy I."/>
            <person name="Doyle S."/>
            <person name="Anderson J.B."/>
            <person name="Grigoriev I.V."/>
            <person name="Gueldener U."/>
            <person name="Muensterkoetter M."/>
            <person name="Nagy L.G."/>
        </authorList>
    </citation>
    <scope>NUCLEOTIDE SEQUENCE [LARGE SCALE GENOMIC DNA]</scope>
    <source>
        <strain evidence="9">C18/9</strain>
    </source>
</reference>
<dbReference type="CDD" id="cd00609">
    <property type="entry name" value="AAT_like"/>
    <property type="match status" value="1"/>
</dbReference>
<dbReference type="OMA" id="THEFTRT"/>
<evidence type="ECO:0000313" key="8">
    <source>
        <dbReference type="EMBL" id="SJK97076.1"/>
    </source>
</evidence>
<keyword evidence="9" id="KW-1185">Reference proteome</keyword>
<dbReference type="PANTHER" id="PTHR42790:SF1">
    <property type="entry name" value="AROMATIC AMINO ACID AMINOTRANSFERASE, HYPOTHETICAL (EUROFUNG)"/>
    <property type="match status" value="1"/>
</dbReference>
<dbReference type="PANTHER" id="PTHR42790">
    <property type="entry name" value="AMINOTRANSFERASE"/>
    <property type="match status" value="1"/>
</dbReference>
<proteinExistence type="inferred from homology"/>
<keyword evidence="6" id="KW-1133">Transmembrane helix</keyword>
<protein>
    <recommendedName>
        <fullName evidence="7">Aminotransferase class I/classII large domain-containing protein</fullName>
    </recommendedName>
</protein>